<reference evidence="1 2" key="2">
    <citation type="journal article" date="2003" name="Infect. Immun.">
        <title>Characterization and pathogenic significance of Vibrio vulnificus antigens preferentially expressed in septicemic patients.</title>
        <authorList>
            <person name="Kim Y.R."/>
            <person name="Lee S.E."/>
            <person name="Kim C.M."/>
            <person name="Kim S.Y."/>
            <person name="Shin E.K."/>
            <person name="Shin D.H."/>
            <person name="Chung S.S."/>
            <person name="Choy H.E."/>
            <person name="Progulske-Fox A."/>
            <person name="Hillman J.D."/>
            <person name="Handfield M."/>
            <person name="Rhee J.H."/>
        </authorList>
    </citation>
    <scope>NUCLEOTIDE SEQUENCE [LARGE SCALE GENOMIC DNA]</scope>
    <source>
        <strain evidence="1 2">CMCP6</strain>
    </source>
</reference>
<protein>
    <submittedName>
        <fullName evidence="1">Uncharacterized protein</fullName>
    </submittedName>
</protein>
<dbReference type="Proteomes" id="UP000002275">
    <property type="component" value="Chromosome II"/>
</dbReference>
<sequence length="76" mass="8539">MNKKALLLGEIKKEMAGAVEEIGAHVGNPIFGKFLNPIRDFFNSFGRKIIVLLQVQNEEIETLKQEVKKLQEVSNG</sequence>
<dbReference type="AlphaFoldDB" id="A0A3Q0KXS1"/>
<evidence type="ECO:0000313" key="1">
    <source>
        <dbReference type="EMBL" id="AAO07264.1"/>
    </source>
</evidence>
<accession>A0A3Q0KXS1</accession>
<organism evidence="1 2">
    <name type="scientific">Vibrio vulnificus (strain CMCP6)</name>
    <dbReference type="NCBI Taxonomy" id="216895"/>
    <lineage>
        <taxon>Bacteria</taxon>
        <taxon>Pseudomonadati</taxon>
        <taxon>Pseudomonadota</taxon>
        <taxon>Gammaproteobacteria</taxon>
        <taxon>Vibrionales</taxon>
        <taxon>Vibrionaceae</taxon>
        <taxon>Vibrio</taxon>
    </lineage>
</organism>
<name>A0A3Q0KXS1_VIBVU</name>
<reference evidence="1 2" key="3">
    <citation type="journal article" date="2011" name="Mol. Syst. Biol.">
        <title>Integrative genome-scale metabolic analysis of Vibrio vulnificus for drug targeting and discovery.</title>
        <authorList>
            <person name="Kim H.U."/>
            <person name="Kim S.Y."/>
            <person name="Jeong H."/>
            <person name="Kim T.Y."/>
            <person name="Kim J.J."/>
            <person name="Choy H.E."/>
            <person name="Yi K.Y."/>
            <person name="Rhee J.H."/>
            <person name="Lee S.Y."/>
        </authorList>
    </citation>
    <scope>NUCLEOTIDE SEQUENCE [LARGE SCALE GENOMIC DNA]</scope>
    <source>
        <strain evidence="1 2">CMCP6</strain>
    </source>
</reference>
<dbReference type="EMBL" id="AE016796">
    <property type="protein sequence ID" value="AAO07264.1"/>
    <property type="molecule type" value="Genomic_DNA"/>
</dbReference>
<dbReference type="KEGG" id="vvu:VV2_0303"/>
<evidence type="ECO:0000313" key="2">
    <source>
        <dbReference type="Proteomes" id="UP000002275"/>
    </source>
</evidence>
<proteinExistence type="predicted"/>
<reference evidence="2" key="1">
    <citation type="submission" date="2002-12" db="EMBL/GenBank/DDBJ databases">
        <title>Complete genome sequence of Vibrio vulnificus CMCP6.</title>
        <authorList>
            <person name="Rhee J.H."/>
            <person name="Kim S.Y."/>
            <person name="Chung S.S."/>
            <person name="Kim J.J."/>
            <person name="Moon Y.H."/>
            <person name="Jeong H."/>
            <person name="Choy H.E."/>
        </authorList>
    </citation>
    <scope>NUCLEOTIDE SEQUENCE [LARGE SCALE GENOMIC DNA]</scope>
    <source>
        <strain evidence="2">CMCP6</strain>
    </source>
</reference>
<dbReference type="RefSeq" id="WP_011081267.1">
    <property type="nucleotide sequence ID" value="NC_004460.2"/>
</dbReference>
<gene>
    <name evidence="1" type="ordered locus">VV2_0303</name>
</gene>